<proteinExistence type="predicted"/>
<feature type="region of interest" description="Disordered" evidence="1">
    <location>
        <begin position="57"/>
        <end position="101"/>
    </location>
</feature>
<organism evidence="2 3">
    <name type="scientific">Eumeta variegata</name>
    <name type="common">Bagworm moth</name>
    <name type="synonym">Eumeta japonica</name>
    <dbReference type="NCBI Taxonomy" id="151549"/>
    <lineage>
        <taxon>Eukaryota</taxon>
        <taxon>Metazoa</taxon>
        <taxon>Ecdysozoa</taxon>
        <taxon>Arthropoda</taxon>
        <taxon>Hexapoda</taxon>
        <taxon>Insecta</taxon>
        <taxon>Pterygota</taxon>
        <taxon>Neoptera</taxon>
        <taxon>Endopterygota</taxon>
        <taxon>Lepidoptera</taxon>
        <taxon>Glossata</taxon>
        <taxon>Ditrysia</taxon>
        <taxon>Tineoidea</taxon>
        <taxon>Psychidae</taxon>
        <taxon>Oiketicinae</taxon>
        <taxon>Eumeta</taxon>
    </lineage>
</organism>
<evidence type="ECO:0000313" key="2">
    <source>
        <dbReference type="EMBL" id="GBP15997.1"/>
    </source>
</evidence>
<comment type="caution">
    <text evidence="2">The sequence shown here is derived from an EMBL/GenBank/DDBJ whole genome shotgun (WGS) entry which is preliminary data.</text>
</comment>
<evidence type="ECO:0000313" key="3">
    <source>
        <dbReference type="Proteomes" id="UP000299102"/>
    </source>
</evidence>
<sequence length="126" mass="14239">MCVISEFREQYTLSHIEHLYSSCRSACLSAMCLFSDAFEHNTFPHRVHVNNFLPENRWKQKTGGRPLAPSSNGENGYRSPRAIVPTGPTFTGTTLLPAYAPPRRRNGTIRIVVSTNETRVSRKKCN</sequence>
<name>A0A4C1TPU6_EUMVA</name>
<gene>
    <name evidence="2" type="ORF">EVAR_94345_1</name>
</gene>
<dbReference type="EMBL" id="BGZK01000076">
    <property type="protein sequence ID" value="GBP15997.1"/>
    <property type="molecule type" value="Genomic_DNA"/>
</dbReference>
<dbReference type="AlphaFoldDB" id="A0A4C1TPU6"/>
<protein>
    <submittedName>
        <fullName evidence="2">Uncharacterized protein</fullName>
    </submittedName>
</protein>
<dbReference type="Proteomes" id="UP000299102">
    <property type="component" value="Unassembled WGS sequence"/>
</dbReference>
<evidence type="ECO:0000256" key="1">
    <source>
        <dbReference type="SAM" id="MobiDB-lite"/>
    </source>
</evidence>
<keyword evidence="3" id="KW-1185">Reference proteome</keyword>
<accession>A0A4C1TPU6</accession>
<dbReference type="OrthoDB" id="10500225at2759"/>
<feature type="compositionally biased region" description="Low complexity" evidence="1">
    <location>
        <begin position="85"/>
        <end position="97"/>
    </location>
</feature>
<reference evidence="2 3" key="1">
    <citation type="journal article" date="2019" name="Commun. Biol.">
        <title>The bagworm genome reveals a unique fibroin gene that provides high tensile strength.</title>
        <authorList>
            <person name="Kono N."/>
            <person name="Nakamura H."/>
            <person name="Ohtoshi R."/>
            <person name="Tomita M."/>
            <person name="Numata K."/>
            <person name="Arakawa K."/>
        </authorList>
    </citation>
    <scope>NUCLEOTIDE SEQUENCE [LARGE SCALE GENOMIC DNA]</scope>
</reference>